<comment type="caution">
    <text evidence="1">The sequence shown here is derived from an EMBL/GenBank/DDBJ whole genome shotgun (WGS) entry which is preliminary data.</text>
</comment>
<dbReference type="Proteomes" id="UP000821845">
    <property type="component" value="Chromosome 2"/>
</dbReference>
<proteinExistence type="predicted"/>
<protein>
    <submittedName>
        <fullName evidence="1">Uncharacterized protein</fullName>
    </submittedName>
</protein>
<reference evidence="1" key="1">
    <citation type="submission" date="2020-05" db="EMBL/GenBank/DDBJ databases">
        <title>Large-scale comparative analyses of tick genomes elucidate their genetic diversity and vector capacities.</title>
        <authorList>
            <person name="Jia N."/>
            <person name="Wang J."/>
            <person name="Shi W."/>
            <person name="Du L."/>
            <person name="Sun Y."/>
            <person name="Zhan W."/>
            <person name="Jiang J."/>
            <person name="Wang Q."/>
            <person name="Zhang B."/>
            <person name="Ji P."/>
            <person name="Sakyi L.B."/>
            <person name="Cui X."/>
            <person name="Yuan T."/>
            <person name="Jiang B."/>
            <person name="Yang W."/>
            <person name="Lam T.T.-Y."/>
            <person name="Chang Q."/>
            <person name="Ding S."/>
            <person name="Wang X."/>
            <person name="Zhu J."/>
            <person name="Ruan X."/>
            <person name="Zhao L."/>
            <person name="Wei J."/>
            <person name="Que T."/>
            <person name="Du C."/>
            <person name="Cheng J."/>
            <person name="Dai P."/>
            <person name="Han X."/>
            <person name="Huang E."/>
            <person name="Gao Y."/>
            <person name="Liu J."/>
            <person name="Shao H."/>
            <person name="Ye R."/>
            <person name="Li L."/>
            <person name="Wei W."/>
            <person name="Wang X."/>
            <person name="Wang C."/>
            <person name="Yang T."/>
            <person name="Huo Q."/>
            <person name="Li W."/>
            <person name="Guo W."/>
            <person name="Chen H."/>
            <person name="Zhou L."/>
            <person name="Ni X."/>
            <person name="Tian J."/>
            <person name="Zhou Y."/>
            <person name="Sheng Y."/>
            <person name="Liu T."/>
            <person name="Pan Y."/>
            <person name="Xia L."/>
            <person name="Li J."/>
            <person name="Zhao F."/>
            <person name="Cao W."/>
        </authorList>
    </citation>
    <scope>NUCLEOTIDE SEQUENCE</scope>
    <source>
        <strain evidence="1">Hyas-2018</strain>
    </source>
</reference>
<sequence length="106" mass="11252">MSLCVFIPVHGEMHGTREETTSRCMHASILEGKAVDNSGCPAFDIHEYWCQLRSAARRSARVSGPALAAVAPLVCIPAASRSPAGVDVRMLGACAGVRVRAQLDCE</sequence>
<organism evidence="1 2">
    <name type="scientific">Hyalomma asiaticum</name>
    <name type="common">Tick</name>
    <dbReference type="NCBI Taxonomy" id="266040"/>
    <lineage>
        <taxon>Eukaryota</taxon>
        <taxon>Metazoa</taxon>
        <taxon>Ecdysozoa</taxon>
        <taxon>Arthropoda</taxon>
        <taxon>Chelicerata</taxon>
        <taxon>Arachnida</taxon>
        <taxon>Acari</taxon>
        <taxon>Parasitiformes</taxon>
        <taxon>Ixodida</taxon>
        <taxon>Ixodoidea</taxon>
        <taxon>Ixodidae</taxon>
        <taxon>Hyalomminae</taxon>
        <taxon>Hyalomma</taxon>
    </lineage>
</organism>
<keyword evidence="2" id="KW-1185">Reference proteome</keyword>
<dbReference type="EMBL" id="CM023482">
    <property type="protein sequence ID" value="KAH6939080.1"/>
    <property type="molecule type" value="Genomic_DNA"/>
</dbReference>
<gene>
    <name evidence="1" type="ORF">HPB50_015722</name>
</gene>
<evidence type="ECO:0000313" key="2">
    <source>
        <dbReference type="Proteomes" id="UP000821845"/>
    </source>
</evidence>
<evidence type="ECO:0000313" key="1">
    <source>
        <dbReference type="EMBL" id="KAH6939080.1"/>
    </source>
</evidence>
<accession>A0ACB7SWS1</accession>
<name>A0ACB7SWS1_HYAAI</name>